<gene>
    <name evidence="2" type="ORF">D9619_005711</name>
</gene>
<proteinExistence type="predicted"/>
<dbReference type="InterPro" id="IPR050187">
    <property type="entry name" value="Lipid_Phosphate_FormReg"/>
</dbReference>
<dbReference type="InterPro" id="IPR001206">
    <property type="entry name" value="Diacylglycerol_kinase_cat_dom"/>
</dbReference>
<dbReference type="GO" id="GO:0001727">
    <property type="term" value="F:lipid kinase activity"/>
    <property type="evidence" value="ECO:0007669"/>
    <property type="project" value="TreeGrafter"/>
</dbReference>
<reference evidence="2 3" key="1">
    <citation type="journal article" date="2020" name="ISME J.">
        <title>Uncovering the hidden diversity of litter-decomposition mechanisms in mushroom-forming fungi.</title>
        <authorList>
            <person name="Floudas D."/>
            <person name="Bentzer J."/>
            <person name="Ahren D."/>
            <person name="Johansson T."/>
            <person name="Persson P."/>
            <person name="Tunlid A."/>
        </authorList>
    </citation>
    <scope>NUCLEOTIDE SEQUENCE [LARGE SCALE GENOMIC DNA]</scope>
    <source>
        <strain evidence="2 3">CBS 101986</strain>
    </source>
</reference>
<protein>
    <recommendedName>
        <fullName evidence="1">DAGKc domain-containing protein</fullName>
    </recommendedName>
</protein>
<dbReference type="SUPFAM" id="SSF111331">
    <property type="entry name" value="NAD kinase/diacylglycerol kinase-like"/>
    <property type="match status" value="1"/>
</dbReference>
<comment type="caution">
    <text evidence="2">The sequence shown here is derived from an EMBL/GenBank/DDBJ whole genome shotgun (WGS) entry which is preliminary data.</text>
</comment>
<dbReference type="InterPro" id="IPR017438">
    <property type="entry name" value="ATP-NAD_kinase_N"/>
</dbReference>
<name>A0A8H5BWI7_9AGAR</name>
<dbReference type="Gene3D" id="3.40.50.10330">
    <property type="entry name" value="Probable inorganic polyphosphate/atp-NAD kinase, domain 1"/>
    <property type="match status" value="1"/>
</dbReference>
<dbReference type="GO" id="GO:0046512">
    <property type="term" value="P:sphingosine biosynthetic process"/>
    <property type="evidence" value="ECO:0007669"/>
    <property type="project" value="TreeGrafter"/>
</dbReference>
<sequence>MVLVLINPVCGDKSAAAFVDQHVLPHLNTANISYDFATTTAPNSSGPIVASHPSRTTVILASGDGTLHELVNHSSLTAQLNVVLIPCGTANALYGSLFPGVDTATTEGKLHSLRAFLDNRPTKPLSLARTTITDSPKTINAAVVVSTALHAAILHDSEELRNEHPGTERFKIAAQKNSTVWYNASLNLHGPVQIYNPSTKDFVPFSSDALSGPFVYFLSTVNVDRLEPAFVITPLARRIPPPPQSDGATCDIVVLRPLRDPLLSTDTEDARKAYAATTWAALTGAYQDGAHIDLTYTPTTNKEAQISEVGPALSDIPVLEYFRCTGWDWTPVSGPEGASARLVCTDGAIDSIPEGGNVRCCAQGDEATVLRVSIFA</sequence>
<evidence type="ECO:0000313" key="2">
    <source>
        <dbReference type="EMBL" id="KAF5330633.1"/>
    </source>
</evidence>
<dbReference type="PROSITE" id="PS50146">
    <property type="entry name" value="DAGK"/>
    <property type="match status" value="1"/>
</dbReference>
<accession>A0A8H5BWI7</accession>
<dbReference type="AlphaFoldDB" id="A0A8H5BWI7"/>
<dbReference type="GO" id="GO:0016020">
    <property type="term" value="C:membrane"/>
    <property type="evidence" value="ECO:0007669"/>
    <property type="project" value="TreeGrafter"/>
</dbReference>
<dbReference type="EMBL" id="JAACJJ010000001">
    <property type="protein sequence ID" value="KAF5330633.1"/>
    <property type="molecule type" value="Genomic_DNA"/>
</dbReference>
<dbReference type="GO" id="GO:0005737">
    <property type="term" value="C:cytoplasm"/>
    <property type="evidence" value="ECO:0007669"/>
    <property type="project" value="TreeGrafter"/>
</dbReference>
<dbReference type="Pfam" id="PF00781">
    <property type="entry name" value="DAGK_cat"/>
    <property type="match status" value="1"/>
</dbReference>
<dbReference type="PANTHER" id="PTHR12358">
    <property type="entry name" value="SPHINGOSINE KINASE"/>
    <property type="match status" value="1"/>
</dbReference>
<organism evidence="2 3">
    <name type="scientific">Psilocybe cf. subviscida</name>
    <dbReference type="NCBI Taxonomy" id="2480587"/>
    <lineage>
        <taxon>Eukaryota</taxon>
        <taxon>Fungi</taxon>
        <taxon>Dikarya</taxon>
        <taxon>Basidiomycota</taxon>
        <taxon>Agaricomycotina</taxon>
        <taxon>Agaricomycetes</taxon>
        <taxon>Agaricomycetidae</taxon>
        <taxon>Agaricales</taxon>
        <taxon>Agaricineae</taxon>
        <taxon>Strophariaceae</taxon>
        <taxon>Psilocybe</taxon>
    </lineage>
</organism>
<dbReference type="OrthoDB" id="336240at2759"/>
<keyword evidence="3" id="KW-1185">Reference proteome</keyword>
<feature type="domain" description="DAGKc" evidence="1">
    <location>
        <begin position="1"/>
        <end position="134"/>
    </location>
</feature>
<dbReference type="InterPro" id="IPR016064">
    <property type="entry name" value="NAD/diacylglycerol_kinase_sf"/>
</dbReference>
<evidence type="ECO:0000313" key="3">
    <source>
        <dbReference type="Proteomes" id="UP000567179"/>
    </source>
</evidence>
<dbReference type="Proteomes" id="UP000567179">
    <property type="component" value="Unassembled WGS sequence"/>
</dbReference>
<dbReference type="PANTHER" id="PTHR12358:SF105">
    <property type="entry name" value="DAGKC DOMAIN-CONTAINING PROTEIN"/>
    <property type="match status" value="1"/>
</dbReference>
<dbReference type="SMART" id="SM00046">
    <property type="entry name" value="DAGKc"/>
    <property type="match status" value="1"/>
</dbReference>
<evidence type="ECO:0000259" key="1">
    <source>
        <dbReference type="PROSITE" id="PS50146"/>
    </source>
</evidence>